<dbReference type="Pfam" id="PF00196">
    <property type="entry name" value="GerE"/>
    <property type="match status" value="1"/>
</dbReference>
<evidence type="ECO:0000259" key="4">
    <source>
        <dbReference type="PROSITE" id="PS50043"/>
    </source>
</evidence>
<dbReference type="SUPFAM" id="SSF46894">
    <property type="entry name" value="C-terminal effector domain of the bipartite response regulators"/>
    <property type="match status" value="1"/>
</dbReference>
<name>A0A267ANJ7_PSEFR</name>
<dbReference type="AlphaFoldDB" id="A0A267ANJ7"/>
<dbReference type="PROSITE" id="PS50110">
    <property type="entry name" value="RESPONSE_REGULATORY"/>
    <property type="match status" value="1"/>
</dbReference>
<gene>
    <name evidence="6" type="ORF">CJF43_10210</name>
    <name evidence="7" type="ORF">CJU81_05130</name>
</gene>
<dbReference type="PANTHER" id="PTHR45566">
    <property type="entry name" value="HTH-TYPE TRANSCRIPTIONAL REGULATOR YHJB-RELATED"/>
    <property type="match status" value="1"/>
</dbReference>
<protein>
    <submittedName>
        <fullName evidence="7">DNA-binding response regulator</fullName>
    </submittedName>
</protein>
<feature type="domain" description="HTH luxR-type" evidence="4">
    <location>
        <begin position="147"/>
        <end position="212"/>
    </location>
</feature>
<keyword evidence="2 7" id="KW-0238">DNA-binding</keyword>
<evidence type="ECO:0000256" key="1">
    <source>
        <dbReference type="ARBA" id="ARBA00022553"/>
    </source>
</evidence>
<comment type="caution">
    <text evidence="7">The sequence shown here is derived from an EMBL/GenBank/DDBJ whole genome shotgun (WGS) entry which is preliminary data.</text>
</comment>
<dbReference type="PANTHER" id="PTHR45566:SF2">
    <property type="entry name" value="NARL SUBFAMILY"/>
    <property type="match status" value="1"/>
</dbReference>
<reference evidence="8 9" key="1">
    <citation type="submission" date="2017-08" db="EMBL/GenBank/DDBJ databases">
        <title>Genomic and metabolic characterisation of spoilage-associated Pseudomonas species.</title>
        <authorList>
            <person name="Stanborough T."/>
            <person name="Fegan N."/>
            <person name="Powell S.M."/>
            <person name="Singh T."/>
            <person name="Tamplin M.L."/>
            <person name="Chandry P.S."/>
        </authorList>
    </citation>
    <scope>NUCLEOTIDE SEQUENCE [LARGE SCALE GENOMIC DNA]</scope>
    <source>
        <strain evidence="7 8">F1801</strain>
        <strain evidence="6 9">F1820</strain>
    </source>
</reference>
<dbReference type="Proteomes" id="UP000216113">
    <property type="component" value="Unassembled WGS sequence"/>
</dbReference>
<dbReference type="SUPFAM" id="SSF52172">
    <property type="entry name" value="CheY-like"/>
    <property type="match status" value="1"/>
</dbReference>
<dbReference type="InterPro" id="IPR051015">
    <property type="entry name" value="EvgA-like"/>
</dbReference>
<dbReference type="InterPro" id="IPR036388">
    <property type="entry name" value="WH-like_DNA-bd_sf"/>
</dbReference>
<evidence type="ECO:0000313" key="8">
    <source>
        <dbReference type="Proteomes" id="UP000215861"/>
    </source>
</evidence>
<proteinExistence type="predicted"/>
<dbReference type="Gene3D" id="3.40.50.2300">
    <property type="match status" value="1"/>
</dbReference>
<evidence type="ECO:0000259" key="5">
    <source>
        <dbReference type="PROSITE" id="PS50110"/>
    </source>
</evidence>
<evidence type="ECO:0000313" key="9">
    <source>
        <dbReference type="Proteomes" id="UP000216113"/>
    </source>
</evidence>
<dbReference type="PROSITE" id="PS50043">
    <property type="entry name" value="HTH_LUXR_2"/>
    <property type="match status" value="1"/>
</dbReference>
<sequence>MRELKVVIADDHPVVLLGLREVIQRDERFILAGEALSSSQLVEQLALHQPALVITDFNMPGDETYGDGLQLIEYLNEQFPAVKILVLTMVSNQLIISRLLEMGVAGVIAKSHIREEIGKALNALANDRPYNAPAVPATSVLSNPKVIDERFSTLSPREVEVLRLVVAGSSVGDIARQLQRSVKTVSTQKVSAMRKLEVLNDHALITYCIKADPWNL</sequence>
<dbReference type="CDD" id="cd17535">
    <property type="entry name" value="REC_NarL-like"/>
    <property type="match status" value="1"/>
</dbReference>
<evidence type="ECO:0000313" key="7">
    <source>
        <dbReference type="EMBL" id="PAA14158.1"/>
    </source>
</evidence>
<dbReference type="GO" id="GO:0003677">
    <property type="term" value="F:DNA binding"/>
    <property type="evidence" value="ECO:0007669"/>
    <property type="project" value="UniProtKB-KW"/>
</dbReference>
<organism evidence="7 8">
    <name type="scientific">Pseudomonas fragi</name>
    <dbReference type="NCBI Taxonomy" id="296"/>
    <lineage>
        <taxon>Bacteria</taxon>
        <taxon>Pseudomonadati</taxon>
        <taxon>Pseudomonadota</taxon>
        <taxon>Gammaproteobacteria</taxon>
        <taxon>Pseudomonadales</taxon>
        <taxon>Pseudomonadaceae</taxon>
        <taxon>Pseudomonas</taxon>
    </lineage>
</organism>
<feature type="domain" description="Response regulatory" evidence="5">
    <location>
        <begin position="5"/>
        <end position="125"/>
    </location>
</feature>
<accession>A0A267ANJ7</accession>
<dbReference type="InterPro" id="IPR001789">
    <property type="entry name" value="Sig_transdc_resp-reg_receiver"/>
</dbReference>
<evidence type="ECO:0000256" key="2">
    <source>
        <dbReference type="ARBA" id="ARBA00023125"/>
    </source>
</evidence>
<dbReference type="InterPro" id="IPR000792">
    <property type="entry name" value="Tscrpt_reg_LuxR_C"/>
</dbReference>
<dbReference type="GO" id="GO:0000160">
    <property type="term" value="P:phosphorelay signal transduction system"/>
    <property type="evidence" value="ECO:0007669"/>
    <property type="project" value="InterPro"/>
</dbReference>
<dbReference type="Proteomes" id="UP000215861">
    <property type="component" value="Unassembled WGS sequence"/>
</dbReference>
<dbReference type="SMART" id="SM00448">
    <property type="entry name" value="REC"/>
    <property type="match status" value="1"/>
</dbReference>
<dbReference type="Pfam" id="PF00072">
    <property type="entry name" value="Response_reg"/>
    <property type="match status" value="1"/>
</dbReference>
<dbReference type="SMART" id="SM00421">
    <property type="entry name" value="HTH_LUXR"/>
    <property type="match status" value="1"/>
</dbReference>
<dbReference type="PROSITE" id="PS00622">
    <property type="entry name" value="HTH_LUXR_1"/>
    <property type="match status" value="1"/>
</dbReference>
<dbReference type="RefSeq" id="WP_095029072.1">
    <property type="nucleotide sequence ID" value="NZ_NQKL01000006.1"/>
</dbReference>
<dbReference type="PRINTS" id="PR00038">
    <property type="entry name" value="HTHLUXR"/>
</dbReference>
<keyword evidence="1 3" id="KW-0597">Phosphoprotein</keyword>
<dbReference type="EMBL" id="NQKQ01000004">
    <property type="protein sequence ID" value="PAA14158.1"/>
    <property type="molecule type" value="Genomic_DNA"/>
</dbReference>
<dbReference type="CDD" id="cd06170">
    <property type="entry name" value="LuxR_C_like"/>
    <property type="match status" value="1"/>
</dbReference>
<dbReference type="EMBL" id="NQKL01000006">
    <property type="protein sequence ID" value="OZY42148.1"/>
    <property type="molecule type" value="Genomic_DNA"/>
</dbReference>
<evidence type="ECO:0000313" key="6">
    <source>
        <dbReference type="EMBL" id="OZY42148.1"/>
    </source>
</evidence>
<feature type="modified residue" description="4-aspartylphosphate" evidence="3">
    <location>
        <position position="56"/>
    </location>
</feature>
<dbReference type="GO" id="GO:0006355">
    <property type="term" value="P:regulation of DNA-templated transcription"/>
    <property type="evidence" value="ECO:0007669"/>
    <property type="project" value="InterPro"/>
</dbReference>
<evidence type="ECO:0000256" key="3">
    <source>
        <dbReference type="PROSITE-ProRule" id="PRU00169"/>
    </source>
</evidence>
<dbReference type="InterPro" id="IPR016032">
    <property type="entry name" value="Sig_transdc_resp-reg_C-effctor"/>
</dbReference>
<dbReference type="InterPro" id="IPR011006">
    <property type="entry name" value="CheY-like_superfamily"/>
</dbReference>
<dbReference type="Gene3D" id="1.10.10.10">
    <property type="entry name" value="Winged helix-like DNA-binding domain superfamily/Winged helix DNA-binding domain"/>
    <property type="match status" value="1"/>
</dbReference>
<dbReference type="OrthoDB" id="4313922at2"/>
<dbReference type="InterPro" id="IPR058245">
    <property type="entry name" value="NreC/VraR/RcsB-like_REC"/>
</dbReference>